<dbReference type="Proteomes" id="UP000078340">
    <property type="component" value="Unassembled WGS sequence"/>
</dbReference>
<protein>
    <submittedName>
        <fullName evidence="4">Transcriptional regulator family: Fungal Specific TF</fullName>
    </submittedName>
    <submittedName>
        <fullName evidence="5">Zn(2)-C6 fungal-type DNA-binding domain-containingprotein</fullName>
    </submittedName>
</protein>
<dbReference type="PANTHER" id="PTHR38111:SF5">
    <property type="entry name" value="TRANSCRIPTION FACTOR DOMAIN-CONTAINING PROTEIN"/>
    <property type="match status" value="1"/>
</dbReference>
<dbReference type="InterPro" id="IPR021858">
    <property type="entry name" value="Fun_TF"/>
</dbReference>
<reference evidence="4" key="2">
    <citation type="submission" date="2023-11" db="EMBL/GenBank/DDBJ databases">
        <authorList>
            <person name="Beijen E."/>
            <person name="Ohm R.A."/>
        </authorList>
    </citation>
    <scope>NUCLEOTIDE SEQUENCE</scope>
    <source>
        <strain evidence="4">CBS 150709</strain>
    </source>
</reference>
<dbReference type="PANTHER" id="PTHR38111">
    <property type="entry name" value="ZN(2)-C6 FUNGAL-TYPE DOMAIN-CONTAINING PROTEIN-RELATED"/>
    <property type="match status" value="1"/>
</dbReference>
<evidence type="ECO:0000313" key="8">
    <source>
        <dbReference type="Proteomes" id="UP001287286"/>
    </source>
</evidence>
<proteinExistence type="predicted"/>
<comment type="caution">
    <text evidence="5">The sequence shown here is derived from an EMBL/GenBank/DDBJ whole genome shotgun (WGS) entry which is preliminary data.</text>
</comment>
<dbReference type="EMBL" id="LSBH01000002">
    <property type="protein sequence ID" value="OAQ84751.1"/>
    <property type="molecule type" value="Genomic_DNA"/>
</dbReference>
<dbReference type="PROSITE" id="PS00463">
    <property type="entry name" value="ZN2_CY6_FUNGAL_1"/>
    <property type="match status" value="1"/>
</dbReference>
<feature type="domain" description="Zn(2)-C6 fungal-type" evidence="3">
    <location>
        <begin position="9"/>
        <end position="37"/>
    </location>
</feature>
<dbReference type="CDD" id="cd00067">
    <property type="entry name" value="GAL4"/>
    <property type="match status" value="1"/>
</dbReference>
<dbReference type="InterPro" id="IPR053178">
    <property type="entry name" value="Osmoadaptation_assoc"/>
</dbReference>
<gene>
    <name evidence="4" type="ORF">Purlil1_3187</name>
    <name evidence="5" type="ORF">VFPBJ_03519</name>
    <name evidence="6" type="ORF">VFPFJ_05705</name>
</gene>
<dbReference type="OMA" id="IWHDRIA"/>
<feature type="region of interest" description="Disordered" evidence="2">
    <location>
        <begin position="50"/>
        <end position="92"/>
    </location>
</feature>
<dbReference type="SMART" id="SM00066">
    <property type="entry name" value="GAL4"/>
    <property type="match status" value="1"/>
</dbReference>
<dbReference type="PROSITE" id="PS50048">
    <property type="entry name" value="ZN2_CY6_FUNGAL_2"/>
    <property type="match status" value="1"/>
</dbReference>
<dbReference type="AlphaFoldDB" id="A0A179H5B0"/>
<name>A0A179H5B0_PURLI</name>
<dbReference type="EMBL" id="LSBI01000005">
    <property type="protein sequence ID" value="OAQ89296.1"/>
    <property type="molecule type" value="Genomic_DNA"/>
</dbReference>
<dbReference type="InterPro" id="IPR001138">
    <property type="entry name" value="Zn2Cys6_DnaBD"/>
</dbReference>
<accession>A0A179H5B0</accession>
<dbReference type="Pfam" id="PF00172">
    <property type="entry name" value="Zn_clus"/>
    <property type="match status" value="1"/>
</dbReference>
<feature type="compositionally biased region" description="Low complexity" evidence="2">
    <location>
        <begin position="64"/>
        <end position="78"/>
    </location>
</feature>
<evidence type="ECO:0000313" key="6">
    <source>
        <dbReference type="EMBL" id="OAQ89296.1"/>
    </source>
</evidence>
<evidence type="ECO:0000313" key="4">
    <source>
        <dbReference type="EMBL" id="KAK4092566.1"/>
    </source>
</evidence>
<dbReference type="InterPro" id="IPR036864">
    <property type="entry name" value="Zn2-C6_fun-type_DNA-bd_sf"/>
</dbReference>
<organism evidence="5 7">
    <name type="scientific">Purpureocillium lilacinum</name>
    <name type="common">Paecilomyces lilacinus</name>
    <dbReference type="NCBI Taxonomy" id="33203"/>
    <lineage>
        <taxon>Eukaryota</taxon>
        <taxon>Fungi</taxon>
        <taxon>Dikarya</taxon>
        <taxon>Ascomycota</taxon>
        <taxon>Pezizomycotina</taxon>
        <taxon>Sordariomycetes</taxon>
        <taxon>Hypocreomycetidae</taxon>
        <taxon>Hypocreales</taxon>
        <taxon>Ophiocordycipitaceae</taxon>
        <taxon>Purpureocillium</taxon>
    </lineage>
</organism>
<dbReference type="Proteomes" id="UP001287286">
    <property type="component" value="Unassembled WGS sequence"/>
</dbReference>
<dbReference type="STRING" id="33203.A0A179H5B0"/>
<dbReference type="EMBL" id="JAWRVI010000008">
    <property type="protein sequence ID" value="KAK4092566.1"/>
    <property type="molecule type" value="Genomic_DNA"/>
</dbReference>
<reference evidence="4 8" key="3">
    <citation type="journal article" date="2024" name="Microbiol. Resour. Announc.">
        <title>Genome annotations for the ascomycete fungi Trichoderma harzianum, Trichoderma aggressivum, and Purpureocillium lilacinum.</title>
        <authorList>
            <person name="Beijen E.P.W."/>
            <person name="Ohm R.A."/>
        </authorList>
    </citation>
    <scope>NUCLEOTIDE SEQUENCE [LARGE SCALE GENOMIC DNA]</scope>
    <source>
        <strain evidence="4 8">CBS 150709</strain>
    </source>
</reference>
<dbReference type="SUPFAM" id="SSF57701">
    <property type="entry name" value="Zn2/Cys6 DNA-binding domain"/>
    <property type="match status" value="1"/>
</dbReference>
<dbReference type="Gene3D" id="4.10.240.10">
    <property type="entry name" value="Zn(2)-C6 fungal-type DNA-binding domain"/>
    <property type="match status" value="1"/>
</dbReference>
<dbReference type="Pfam" id="PF11951">
    <property type="entry name" value="Fungal_trans_2"/>
    <property type="match status" value="1"/>
</dbReference>
<sequence length="490" mass="54494">MVGVPRSSGCQLCRKRRVKCDEARPGCGNCRKYGAECPGYERGIKFVSGKHQIRQRGKRSDNEGSVASGSSNSSAGSVTPPGEPSPPGADTLVKSLRPNRAEFIGTIIATVRTNITQSDVSGFLSWVDLGRLGSRAVLDGAMSSLAMHLVGKERADEDMIAYSRSVYGKSLVALQTSLRHETEWRSSETLCAAMLLCVFELFAGTTSSDSWLAHAKGIGTLMKERGPAAHATGWDASMILAFRGVLIMCDMFFPQSDVCFLSLPEWKPIIKDGGRHLIHPEEQPDRVIHIADNFFECLAELPAILAPAYVLRESRAMGTVHEPGPEKVAALAQRALRCRELFAQWYRDFKTLNVMPEEVPTQDPSSPFALVLQYRVSWIGSMHMGYWASMLILQDALVQFRYLELDSEEQARRDELVRNILRSLETVGSGTMGPYRVGFAVRIAYEVASPEHQRWVLTLLDRFNKTYAATDRATYPEPKPEENVEWELLD</sequence>
<evidence type="ECO:0000313" key="5">
    <source>
        <dbReference type="EMBL" id="OAQ84751.1"/>
    </source>
</evidence>
<dbReference type="Proteomes" id="UP000078240">
    <property type="component" value="Unassembled WGS sequence"/>
</dbReference>
<dbReference type="GO" id="GO:0008270">
    <property type="term" value="F:zinc ion binding"/>
    <property type="evidence" value="ECO:0007669"/>
    <property type="project" value="InterPro"/>
</dbReference>
<evidence type="ECO:0000256" key="2">
    <source>
        <dbReference type="SAM" id="MobiDB-lite"/>
    </source>
</evidence>
<keyword evidence="8" id="KW-1185">Reference proteome</keyword>
<evidence type="ECO:0000313" key="7">
    <source>
        <dbReference type="Proteomes" id="UP000078240"/>
    </source>
</evidence>
<dbReference type="KEGG" id="plj:28887834"/>
<keyword evidence="1" id="KW-0539">Nucleus</keyword>
<dbReference type="GeneID" id="28887834"/>
<dbReference type="GO" id="GO:0003677">
    <property type="term" value="F:DNA binding"/>
    <property type="evidence" value="ECO:0007669"/>
    <property type="project" value="UniProtKB-KW"/>
</dbReference>
<evidence type="ECO:0000259" key="3">
    <source>
        <dbReference type="PROSITE" id="PS50048"/>
    </source>
</evidence>
<dbReference type="GO" id="GO:0000981">
    <property type="term" value="F:DNA-binding transcription factor activity, RNA polymerase II-specific"/>
    <property type="evidence" value="ECO:0007669"/>
    <property type="project" value="InterPro"/>
</dbReference>
<keyword evidence="5" id="KW-0238">DNA-binding</keyword>
<reference evidence="5 7" key="1">
    <citation type="submission" date="2016-01" db="EMBL/GenBank/DDBJ databases">
        <title>Biosynthesis of antibiotic leucinostatins and their inhibition on Phytophthora in bio-control Purpureocillium lilacinum.</title>
        <authorList>
            <person name="Wang G."/>
            <person name="Liu Z."/>
            <person name="Lin R."/>
            <person name="Li E."/>
            <person name="Mao Z."/>
            <person name="Ling J."/>
            <person name="Yin W."/>
            <person name="Xie B."/>
        </authorList>
    </citation>
    <scope>NUCLEOTIDE SEQUENCE [LARGE SCALE GENOMIC DNA]</scope>
    <source>
        <strain evidence="5">PLBJ-1</strain>
        <strain evidence="6">PLFJ-1</strain>
    </source>
</reference>
<evidence type="ECO:0000256" key="1">
    <source>
        <dbReference type="ARBA" id="ARBA00023242"/>
    </source>
</evidence>